<proteinExistence type="predicted"/>
<accession>A0A1X6YNJ9</accession>
<protein>
    <submittedName>
        <fullName evidence="2">Uncharacterized protein</fullName>
    </submittedName>
</protein>
<gene>
    <name evidence="2" type="ORF">ROA7450_01090</name>
</gene>
<name>A0A1X6YNJ9_9RHOB</name>
<dbReference type="EMBL" id="FWFX01000002">
    <property type="protein sequence ID" value="SLN26116.1"/>
    <property type="molecule type" value="Genomic_DNA"/>
</dbReference>
<reference evidence="2 3" key="1">
    <citation type="submission" date="2017-03" db="EMBL/GenBank/DDBJ databases">
        <authorList>
            <person name="Afonso C.L."/>
            <person name="Miller P.J."/>
            <person name="Scott M.A."/>
            <person name="Spackman E."/>
            <person name="Goraichik I."/>
            <person name="Dimitrov K.M."/>
            <person name="Suarez D.L."/>
            <person name="Swayne D.E."/>
        </authorList>
    </citation>
    <scope>NUCLEOTIDE SEQUENCE [LARGE SCALE GENOMIC DNA]</scope>
    <source>
        <strain evidence="2 3">CECT 7450</strain>
    </source>
</reference>
<sequence>MMWQIQPLLAWLVSTQGQNIGFAALAMACACGLCPKWAAILVVAFHLLLAFA</sequence>
<evidence type="ECO:0000313" key="3">
    <source>
        <dbReference type="Proteomes" id="UP000193061"/>
    </source>
</evidence>
<keyword evidence="1" id="KW-0472">Membrane</keyword>
<dbReference type="AlphaFoldDB" id="A0A1X6YNJ9"/>
<evidence type="ECO:0000256" key="1">
    <source>
        <dbReference type="SAM" id="Phobius"/>
    </source>
</evidence>
<evidence type="ECO:0000313" key="2">
    <source>
        <dbReference type="EMBL" id="SLN26116.1"/>
    </source>
</evidence>
<dbReference type="RefSeq" id="WP_159454004.1">
    <property type="nucleotide sequence ID" value="NZ_FWFX01000002.1"/>
</dbReference>
<keyword evidence="1" id="KW-0812">Transmembrane</keyword>
<organism evidence="2 3">
    <name type="scientific">Roseovarius albus</name>
    <dbReference type="NCBI Taxonomy" id="1247867"/>
    <lineage>
        <taxon>Bacteria</taxon>
        <taxon>Pseudomonadati</taxon>
        <taxon>Pseudomonadota</taxon>
        <taxon>Alphaproteobacteria</taxon>
        <taxon>Rhodobacterales</taxon>
        <taxon>Roseobacteraceae</taxon>
        <taxon>Roseovarius</taxon>
    </lineage>
</organism>
<keyword evidence="1" id="KW-1133">Transmembrane helix</keyword>
<keyword evidence="3" id="KW-1185">Reference proteome</keyword>
<feature type="transmembrane region" description="Helical" evidence="1">
    <location>
        <begin position="20"/>
        <end position="49"/>
    </location>
</feature>
<dbReference type="Proteomes" id="UP000193061">
    <property type="component" value="Unassembled WGS sequence"/>
</dbReference>